<keyword evidence="3 7" id="KW-0732">Signal</keyword>
<dbReference type="Pfam" id="PF01822">
    <property type="entry name" value="WSC"/>
    <property type="match status" value="2"/>
</dbReference>
<keyword evidence="10" id="KW-1185">Reference proteome</keyword>
<evidence type="ECO:0000256" key="4">
    <source>
        <dbReference type="ARBA" id="ARBA00022989"/>
    </source>
</evidence>
<comment type="subcellular location">
    <subcellularLocation>
        <location evidence="1">Membrane</location>
        <topology evidence="1">Single-pass membrane protein</topology>
    </subcellularLocation>
</comment>
<comment type="caution">
    <text evidence="9">The sequence shown here is derived from an EMBL/GenBank/DDBJ whole genome shotgun (WGS) entry which is preliminary data.</text>
</comment>
<dbReference type="InterPro" id="IPR002889">
    <property type="entry name" value="WSC_carb-bd"/>
</dbReference>
<dbReference type="InterPro" id="IPR051836">
    <property type="entry name" value="Kremen_rcpt"/>
</dbReference>
<evidence type="ECO:0000256" key="5">
    <source>
        <dbReference type="ARBA" id="ARBA00023136"/>
    </source>
</evidence>
<evidence type="ECO:0000256" key="1">
    <source>
        <dbReference type="ARBA" id="ARBA00004167"/>
    </source>
</evidence>
<dbReference type="SMART" id="SM00321">
    <property type="entry name" value="WSC"/>
    <property type="match status" value="1"/>
</dbReference>
<evidence type="ECO:0000256" key="6">
    <source>
        <dbReference type="ARBA" id="ARBA00023180"/>
    </source>
</evidence>
<keyword evidence="4" id="KW-1133">Transmembrane helix</keyword>
<dbReference type="PANTHER" id="PTHR24269:SF16">
    <property type="entry name" value="PROTEIN SLG1"/>
    <property type="match status" value="1"/>
</dbReference>
<dbReference type="PROSITE" id="PS51212">
    <property type="entry name" value="WSC"/>
    <property type="match status" value="1"/>
</dbReference>
<feature type="signal peptide" evidence="7">
    <location>
        <begin position="1"/>
        <end position="17"/>
    </location>
</feature>
<name>A0A8S3SQK5_MYTED</name>
<evidence type="ECO:0000313" key="9">
    <source>
        <dbReference type="EMBL" id="CAG2222161.1"/>
    </source>
</evidence>
<dbReference type="AlphaFoldDB" id="A0A8S3SQK5"/>
<sequence length="350" mass="39705">MKNLIVLALCLVSVVYSNPYRNSGLYRGGGSQSARRKLPTIDRKTDNPNLLRLELSANFSVDQLKCRHHCRGFRYLGLQAGRWCLCGNRYYSRAYPQASELECKYRCPGNRIGCVAARGEIQSIKFDFVGKESQTAYYRSTTSSRVTRYVECFVDDINRMLKHRRNAGSTVEGTRILDYSTVVGAFVETGITAQHIPKHRNYNAIRLVKGNLIGCVAGLGEMPSMKKTTSLQETMKNLMLLIFCLISAVNSNPYRKKGHYKGYVGCYVDDANRLLKYRVGPLHRITLEKCRHHCRGFRYLGLQYRDWCLCGNHLNSPAYPQASELQCNMPCTGENSRMCGGGDRNSIYHV</sequence>
<evidence type="ECO:0000256" key="3">
    <source>
        <dbReference type="ARBA" id="ARBA00022729"/>
    </source>
</evidence>
<evidence type="ECO:0000256" key="2">
    <source>
        <dbReference type="ARBA" id="ARBA00022692"/>
    </source>
</evidence>
<keyword evidence="2" id="KW-0812">Transmembrane</keyword>
<dbReference type="GO" id="GO:0005886">
    <property type="term" value="C:plasma membrane"/>
    <property type="evidence" value="ECO:0007669"/>
    <property type="project" value="TreeGrafter"/>
</dbReference>
<dbReference type="PANTHER" id="PTHR24269">
    <property type="entry name" value="KREMEN PROTEIN"/>
    <property type="match status" value="1"/>
</dbReference>
<gene>
    <name evidence="9" type="ORF">MEDL_35494</name>
</gene>
<dbReference type="OrthoDB" id="6071159at2759"/>
<evidence type="ECO:0000313" key="10">
    <source>
        <dbReference type="Proteomes" id="UP000683360"/>
    </source>
</evidence>
<feature type="chain" id="PRO_5035936105" description="WSC domain-containing protein" evidence="7">
    <location>
        <begin position="18"/>
        <end position="350"/>
    </location>
</feature>
<evidence type="ECO:0000256" key="7">
    <source>
        <dbReference type="SAM" id="SignalP"/>
    </source>
</evidence>
<dbReference type="EMBL" id="CAJPWZ010001727">
    <property type="protein sequence ID" value="CAG2222161.1"/>
    <property type="molecule type" value="Genomic_DNA"/>
</dbReference>
<keyword evidence="5" id="KW-0472">Membrane</keyword>
<feature type="domain" description="WSC" evidence="8">
    <location>
        <begin position="260"/>
        <end position="350"/>
    </location>
</feature>
<keyword evidence="6" id="KW-0325">Glycoprotein</keyword>
<organism evidence="9 10">
    <name type="scientific">Mytilus edulis</name>
    <name type="common">Blue mussel</name>
    <dbReference type="NCBI Taxonomy" id="6550"/>
    <lineage>
        <taxon>Eukaryota</taxon>
        <taxon>Metazoa</taxon>
        <taxon>Spiralia</taxon>
        <taxon>Lophotrochozoa</taxon>
        <taxon>Mollusca</taxon>
        <taxon>Bivalvia</taxon>
        <taxon>Autobranchia</taxon>
        <taxon>Pteriomorphia</taxon>
        <taxon>Mytilida</taxon>
        <taxon>Mytiloidea</taxon>
        <taxon>Mytilidae</taxon>
        <taxon>Mytilinae</taxon>
        <taxon>Mytilus</taxon>
    </lineage>
</organism>
<reference evidence="9" key="1">
    <citation type="submission" date="2021-03" db="EMBL/GenBank/DDBJ databases">
        <authorList>
            <person name="Bekaert M."/>
        </authorList>
    </citation>
    <scope>NUCLEOTIDE SEQUENCE</scope>
</reference>
<accession>A0A8S3SQK5</accession>
<protein>
    <recommendedName>
        <fullName evidence="8">WSC domain-containing protein</fullName>
    </recommendedName>
</protein>
<proteinExistence type="predicted"/>
<evidence type="ECO:0000259" key="8">
    <source>
        <dbReference type="PROSITE" id="PS51212"/>
    </source>
</evidence>
<dbReference type="Proteomes" id="UP000683360">
    <property type="component" value="Unassembled WGS sequence"/>
</dbReference>